<proteinExistence type="predicted"/>
<comment type="caution">
    <text evidence="1">The sequence shown here is derived from an EMBL/GenBank/DDBJ whole genome shotgun (WGS) entry which is preliminary data.</text>
</comment>
<gene>
    <name evidence="1" type="ORF">F4820DRAFT_447363</name>
</gene>
<evidence type="ECO:0000313" key="2">
    <source>
        <dbReference type="Proteomes" id="UP001497700"/>
    </source>
</evidence>
<dbReference type="Proteomes" id="UP001497700">
    <property type="component" value="Unassembled WGS sequence"/>
</dbReference>
<protein>
    <submittedName>
        <fullName evidence="1">Uncharacterized protein</fullName>
    </submittedName>
</protein>
<accession>A0ACB9Z3K0</accession>
<keyword evidence="2" id="KW-1185">Reference proteome</keyword>
<organism evidence="1 2">
    <name type="scientific">Hypoxylon rubiginosum</name>
    <dbReference type="NCBI Taxonomy" id="110542"/>
    <lineage>
        <taxon>Eukaryota</taxon>
        <taxon>Fungi</taxon>
        <taxon>Dikarya</taxon>
        <taxon>Ascomycota</taxon>
        <taxon>Pezizomycotina</taxon>
        <taxon>Sordariomycetes</taxon>
        <taxon>Xylariomycetidae</taxon>
        <taxon>Xylariales</taxon>
        <taxon>Hypoxylaceae</taxon>
        <taxon>Hypoxylon</taxon>
    </lineage>
</organism>
<dbReference type="EMBL" id="MU393463">
    <property type="protein sequence ID" value="KAI4866067.1"/>
    <property type="molecule type" value="Genomic_DNA"/>
</dbReference>
<name>A0ACB9Z3K0_9PEZI</name>
<evidence type="ECO:0000313" key="1">
    <source>
        <dbReference type="EMBL" id="KAI4866067.1"/>
    </source>
</evidence>
<reference evidence="1 2" key="1">
    <citation type="journal article" date="2022" name="New Phytol.">
        <title>Ecological generalism drives hyperdiversity of secondary metabolite gene clusters in xylarialean endophytes.</title>
        <authorList>
            <person name="Franco M.E.E."/>
            <person name="Wisecaver J.H."/>
            <person name="Arnold A.E."/>
            <person name="Ju Y.M."/>
            <person name="Slot J.C."/>
            <person name="Ahrendt S."/>
            <person name="Moore L.P."/>
            <person name="Eastman K.E."/>
            <person name="Scott K."/>
            <person name="Konkel Z."/>
            <person name="Mondo S.J."/>
            <person name="Kuo A."/>
            <person name="Hayes R.D."/>
            <person name="Haridas S."/>
            <person name="Andreopoulos B."/>
            <person name="Riley R."/>
            <person name="LaButti K."/>
            <person name="Pangilinan J."/>
            <person name="Lipzen A."/>
            <person name="Amirebrahimi M."/>
            <person name="Yan J."/>
            <person name="Adam C."/>
            <person name="Keymanesh K."/>
            <person name="Ng V."/>
            <person name="Louie K."/>
            <person name="Northen T."/>
            <person name="Drula E."/>
            <person name="Henrissat B."/>
            <person name="Hsieh H.M."/>
            <person name="Youens-Clark K."/>
            <person name="Lutzoni F."/>
            <person name="Miadlikowska J."/>
            <person name="Eastwood D.C."/>
            <person name="Hamelin R.C."/>
            <person name="Grigoriev I.V."/>
            <person name="U'Ren J.M."/>
        </authorList>
    </citation>
    <scope>NUCLEOTIDE SEQUENCE [LARGE SCALE GENOMIC DNA]</scope>
    <source>
        <strain evidence="1 2">CBS 119005</strain>
    </source>
</reference>
<sequence length="75" mass="8795">MDFSDRDSTERRRRVSISTLPELTRASTFEIELDIALIGKVIWIIILTPWWPLIGFFILADKLNVFMGQKDVNER</sequence>